<accession>B3EIB0</accession>
<dbReference type="RefSeq" id="WP_012465819.1">
    <property type="nucleotide sequence ID" value="NC_010803.1"/>
</dbReference>
<dbReference type="InterPro" id="IPR036102">
    <property type="entry name" value="OsmC/Ohrsf"/>
</dbReference>
<dbReference type="HOGENOM" id="CLU_114057_1_2_10"/>
<reference evidence="1 2" key="1">
    <citation type="submission" date="2008-05" db="EMBL/GenBank/DDBJ databases">
        <title>Complete sequence of Chlorobium limicola DSM 245.</title>
        <authorList>
            <consortium name="US DOE Joint Genome Institute"/>
            <person name="Lucas S."/>
            <person name="Copeland A."/>
            <person name="Lapidus A."/>
            <person name="Glavina del Rio T."/>
            <person name="Dalin E."/>
            <person name="Tice H."/>
            <person name="Bruce D."/>
            <person name="Goodwin L."/>
            <person name="Pitluck S."/>
            <person name="Schmutz J."/>
            <person name="Larimer F."/>
            <person name="Land M."/>
            <person name="Hauser L."/>
            <person name="Kyrpides N."/>
            <person name="Ovchinnikova G."/>
            <person name="Zhao F."/>
            <person name="Li T."/>
            <person name="Liu Z."/>
            <person name="Overmann J."/>
            <person name="Bryant D.A."/>
            <person name="Richardson P."/>
        </authorList>
    </citation>
    <scope>NUCLEOTIDE SEQUENCE [LARGE SCALE GENOMIC DNA]</scope>
    <source>
        <strain evidence="2">DSM 245 / NBRC 103803 / 6330</strain>
    </source>
</reference>
<gene>
    <name evidence="1" type="ordered locus">Clim_0861</name>
</gene>
<dbReference type="AlphaFoldDB" id="B3EIB0"/>
<sequence length="142" mass="15846">MHVSVTFRESMPLRGTNRAGDTTLFDTSPEFYGTGSAPSPLEMVLQSLAACSMMDVISILKKKRRDPVALIVEVDADRAPEHPKVFTAVRMLFRLQSPDCPLADLQRAVSLSIEKYCSVSAMLRQSGCHIEWKAELVREAYQ</sequence>
<dbReference type="EMBL" id="CP001097">
    <property type="protein sequence ID" value="ACD89940.1"/>
    <property type="molecule type" value="Genomic_DNA"/>
</dbReference>
<dbReference type="InterPro" id="IPR003718">
    <property type="entry name" value="OsmC/Ohr_fam"/>
</dbReference>
<dbReference type="Proteomes" id="UP000008841">
    <property type="component" value="Chromosome"/>
</dbReference>
<dbReference type="PANTHER" id="PTHR34352:SF1">
    <property type="entry name" value="PROTEIN YHFA"/>
    <property type="match status" value="1"/>
</dbReference>
<dbReference type="PANTHER" id="PTHR34352">
    <property type="entry name" value="PROTEIN YHFA"/>
    <property type="match status" value="1"/>
</dbReference>
<evidence type="ECO:0000313" key="2">
    <source>
        <dbReference type="Proteomes" id="UP000008841"/>
    </source>
</evidence>
<dbReference type="STRING" id="290315.Clim_0861"/>
<dbReference type="Pfam" id="PF02566">
    <property type="entry name" value="OsmC"/>
    <property type="match status" value="1"/>
</dbReference>
<dbReference type="eggNOG" id="COG1765">
    <property type="taxonomic scope" value="Bacteria"/>
</dbReference>
<dbReference type="Gene3D" id="3.30.300.20">
    <property type="match status" value="1"/>
</dbReference>
<proteinExistence type="predicted"/>
<dbReference type="KEGG" id="cli:Clim_0861"/>
<evidence type="ECO:0000313" key="1">
    <source>
        <dbReference type="EMBL" id="ACD89940.1"/>
    </source>
</evidence>
<name>B3EIB0_CHLL2</name>
<organism evidence="1 2">
    <name type="scientific">Chlorobium limicola (strain DSM 245 / NBRC 103803 / 6330)</name>
    <dbReference type="NCBI Taxonomy" id="290315"/>
    <lineage>
        <taxon>Bacteria</taxon>
        <taxon>Pseudomonadati</taxon>
        <taxon>Chlorobiota</taxon>
        <taxon>Chlorobiia</taxon>
        <taxon>Chlorobiales</taxon>
        <taxon>Chlorobiaceae</taxon>
        <taxon>Chlorobium/Pelodictyon group</taxon>
        <taxon>Chlorobium</taxon>
    </lineage>
</organism>
<protein>
    <submittedName>
        <fullName evidence="1">OsmC family protein</fullName>
    </submittedName>
</protein>
<dbReference type="SUPFAM" id="SSF82784">
    <property type="entry name" value="OsmC-like"/>
    <property type="match status" value="1"/>
</dbReference>
<dbReference type="InterPro" id="IPR015946">
    <property type="entry name" value="KH_dom-like_a/b"/>
</dbReference>
<dbReference type="OrthoDB" id="9804010at2"/>